<dbReference type="Proteomes" id="UP001153954">
    <property type="component" value="Unassembled WGS sequence"/>
</dbReference>
<dbReference type="PANTHER" id="PTHR42648:SF11">
    <property type="entry name" value="TRANSPOSON TY4-P GAG-POL POLYPROTEIN"/>
    <property type="match status" value="1"/>
</dbReference>
<dbReference type="SMART" id="SM00343">
    <property type="entry name" value="ZnF_C2HC"/>
    <property type="match status" value="1"/>
</dbReference>
<dbReference type="InterPro" id="IPR001584">
    <property type="entry name" value="Integrase_cat-core"/>
</dbReference>
<dbReference type="InterPro" id="IPR036397">
    <property type="entry name" value="RNaseH_sf"/>
</dbReference>
<keyword evidence="14" id="KW-0548">Nucleotidyltransferase</keyword>
<dbReference type="GO" id="GO:0042575">
    <property type="term" value="C:DNA polymerase complex"/>
    <property type="evidence" value="ECO:0007669"/>
    <property type="project" value="UniProtKB-ARBA"/>
</dbReference>
<reference evidence="22" key="1">
    <citation type="submission" date="2022-03" db="EMBL/GenBank/DDBJ databases">
        <authorList>
            <person name="Tunstrom K."/>
        </authorList>
    </citation>
    <scope>NUCLEOTIDE SEQUENCE</scope>
</reference>
<feature type="compositionally biased region" description="Basic and acidic residues" evidence="19">
    <location>
        <begin position="710"/>
        <end position="719"/>
    </location>
</feature>
<dbReference type="GO" id="GO:0003676">
    <property type="term" value="F:nucleic acid binding"/>
    <property type="evidence" value="ECO:0007669"/>
    <property type="project" value="InterPro"/>
</dbReference>
<evidence type="ECO:0000256" key="15">
    <source>
        <dbReference type="ARBA" id="ARBA00023113"/>
    </source>
</evidence>
<sequence>MASSSNYLVSVPKLQGRENYSEWCFAAENFLVLEGMVGCIKPEPDLPPAAADDAKTKAKLVLTIDPALYVHIKNVRTSKELWDKLKMLFDDSGFTRKISLLRNLISIRLENCTSMTSYVTQIVEAGQKLQGTGFGITDEWIGSIMLAGLSEKYMPMIMAIEHSGMIITTDAIKGKLMDMEPEDSDVNNAFACFRKNQRHSKNVKSTQSMVNKDGGNSQTSTSIKGKQNVKCYNCKQYGHYRNQCTNKDKSFKNTENKSSKTSNAFSAVFFNRIFDKSDWYVDSGASSHLTSNKDWMIDMCYSGFTKEIVVANQNKIPVLCCGNVNITTSTEECDYNITVENVLCVPMLSTNLLSVSQLIRQGNKVHFTSKGCEIFNKHDTLVATASLLNGVYKLNTTTCLVAAVAESPRVWHRRLGHVNSYNMNKMQDAVEGIKFTEIANINKSNCIVCCEGKQNRLPFAHEGNRSTELLEVIHSDICGPMENLSLGGARYFLIFVDDYSRMTYVYFLKAKNEALHYFKEYKAKVENLTSKRIKILRSDNGKEFCNRDFDSYLKKMGIIHQKSNPYTPEQNGLCERMNRTLIEKARCLLFDAKLGKEFWAEAINTAVYLQNRIVKTVLNNCTPYELWTGAKPNLSHLRIFGSTVMKHIPKEKRHKWDRKSEHCILVGYPEDVKGYRLYNPSTKTVITSRDVIIIKEKLFHRENLIEVKEVDNKSTENKPHQSSVGEHSTEDSFISMESGNDKDETYIPDEESMTSEEELQSDTTVKTLPQRQRREPDRYGFMCTEECNESFSDELTLEKALQGPEKEHWQQAIQDELKSFEDNKAWEFVDMPVSGNVIKCKWVLKKKCDDKNNVRYRARLVAKGCSQKYGIDYNETFSPVVRHTTLRLLFALSVQLDLVVTHLDVKTAFLNGDLSETIYMQKPVGYVCINDNKILKLNKAIYGLKQASRAWHKKVDSCMLADGYVKSKIEPCLYIKTVGSSKTIVTLYVDDFFVFSNDKIETNHLKNMLSKNFVLKDLGIVKECLGMSVNFDKQNCTITLSQEKYIDKLLSKFGMTDCKTVNTPMEVNLKCKKENKCNSQNPYQQLIGSLMYLVVLTRPDIAFPVSYLSQYNNCNTEEQWFYAKRVLRYLKKTKSLGLKYSKSKNVNIEGYVDADWSNDINDRRSYSGFCFTLSGSVISWSCSKQKCIALSSTEAEYVSISEACKEAVYLRNLQYEITKSMYKITLYNDSMSAQKLLINPVFHNKSKHIDVKYHYCREMINENIVSVDYLCTSDMPADLLTKSLGAVKHYKHLNALGIVKV</sequence>
<evidence type="ECO:0008006" key="24">
    <source>
        <dbReference type="Google" id="ProtNLM"/>
    </source>
</evidence>
<dbReference type="Pfam" id="PF25597">
    <property type="entry name" value="SH3_retrovirus"/>
    <property type="match status" value="1"/>
</dbReference>
<dbReference type="GO" id="GO:0008270">
    <property type="term" value="F:zinc ion binding"/>
    <property type="evidence" value="ECO:0007669"/>
    <property type="project" value="UniProtKB-KW"/>
</dbReference>
<dbReference type="PANTHER" id="PTHR42648">
    <property type="entry name" value="TRANSPOSASE, PUTATIVE-RELATED"/>
    <property type="match status" value="1"/>
</dbReference>
<dbReference type="InterPro" id="IPR054722">
    <property type="entry name" value="PolX-like_BBD"/>
</dbReference>
<dbReference type="SUPFAM" id="SSF57756">
    <property type="entry name" value="Retrovirus zinc finger-like domains"/>
    <property type="match status" value="1"/>
</dbReference>
<keyword evidence="17" id="KW-0511">Multifunctional enzyme</keyword>
<dbReference type="GO" id="GO:0006508">
    <property type="term" value="P:proteolysis"/>
    <property type="evidence" value="ECO:0007669"/>
    <property type="project" value="UniProtKB-KW"/>
</dbReference>
<dbReference type="Pfam" id="PF07727">
    <property type="entry name" value="RVT_2"/>
    <property type="match status" value="1"/>
</dbReference>
<keyword evidence="12" id="KW-0229">DNA integration</keyword>
<evidence type="ECO:0000313" key="22">
    <source>
        <dbReference type="EMBL" id="CAH2097357.1"/>
    </source>
</evidence>
<dbReference type="GO" id="GO:0004190">
    <property type="term" value="F:aspartic-type endopeptidase activity"/>
    <property type="evidence" value="ECO:0007669"/>
    <property type="project" value="UniProtKB-KW"/>
</dbReference>
<organism evidence="22 23">
    <name type="scientific">Euphydryas editha</name>
    <name type="common">Edith's checkerspot</name>
    <dbReference type="NCBI Taxonomy" id="104508"/>
    <lineage>
        <taxon>Eukaryota</taxon>
        <taxon>Metazoa</taxon>
        <taxon>Ecdysozoa</taxon>
        <taxon>Arthropoda</taxon>
        <taxon>Hexapoda</taxon>
        <taxon>Insecta</taxon>
        <taxon>Pterygota</taxon>
        <taxon>Neoptera</taxon>
        <taxon>Endopterygota</taxon>
        <taxon>Lepidoptera</taxon>
        <taxon>Glossata</taxon>
        <taxon>Ditrysia</taxon>
        <taxon>Papilionoidea</taxon>
        <taxon>Nymphalidae</taxon>
        <taxon>Nymphalinae</taxon>
        <taxon>Euphydryas</taxon>
    </lineage>
</organism>
<dbReference type="Pfam" id="PF14223">
    <property type="entry name" value="Retrotran_gag_2"/>
    <property type="match status" value="1"/>
</dbReference>
<comment type="function">
    <text evidence="1">The aspartyl protease (PR) mediates the proteolytic cleavages of the Gag and Gag-Pol polyproteins after assembly of the VLP.</text>
</comment>
<evidence type="ECO:0000259" key="20">
    <source>
        <dbReference type="PROSITE" id="PS50158"/>
    </source>
</evidence>
<feature type="compositionally biased region" description="Polar residues" evidence="19">
    <location>
        <begin position="720"/>
        <end position="738"/>
    </location>
</feature>
<accession>A0AAU9UHP4</accession>
<name>A0AAU9UHP4_EUPED</name>
<feature type="region of interest" description="Disordered" evidence="19">
    <location>
        <begin position="710"/>
        <end position="774"/>
    </location>
</feature>
<dbReference type="EMBL" id="CAKOGL010000018">
    <property type="protein sequence ID" value="CAH2097357.1"/>
    <property type="molecule type" value="Genomic_DNA"/>
</dbReference>
<dbReference type="InterPro" id="IPR057670">
    <property type="entry name" value="SH3_retrovirus"/>
</dbReference>
<dbReference type="GO" id="GO:0003887">
    <property type="term" value="F:DNA-directed DNA polymerase activity"/>
    <property type="evidence" value="ECO:0007669"/>
    <property type="project" value="UniProtKB-KW"/>
</dbReference>
<dbReference type="Pfam" id="PF00665">
    <property type="entry name" value="rve"/>
    <property type="match status" value="1"/>
</dbReference>
<keyword evidence="18" id="KW-0862">Zinc</keyword>
<keyword evidence="5" id="KW-0479">Metal-binding</keyword>
<evidence type="ECO:0000256" key="1">
    <source>
        <dbReference type="ARBA" id="ARBA00002180"/>
    </source>
</evidence>
<evidence type="ECO:0000256" key="9">
    <source>
        <dbReference type="ARBA" id="ARBA00022801"/>
    </source>
</evidence>
<feature type="domain" description="CCHC-type" evidence="20">
    <location>
        <begin position="230"/>
        <end position="246"/>
    </location>
</feature>
<evidence type="ECO:0000256" key="12">
    <source>
        <dbReference type="ARBA" id="ARBA00022908"/>
    </source>
</evidence>
<evidence type="ECO:0000256" key="18">
    <source>
        <dbReference type="PROSITE-ProRule" id="PRU00047"/>
    </source>
</evidence>
<dbReference type="SUPFAM" id="SSF53098">
    <property type="entry name" value="Ribonuclease H-like"/>
    <property type="match status" value="1"/>
</dbReference>
<proteinExistence type="predicted"/>
<evidence type="ECO:0000259" key="21">
    <source>
        <dbReference type="PROSITE" id="PS50994"/>
    </source>
</evidence>
<evidence type="ECO:0000256" key="8">
    <source>
        <dbReference type="ARBA" id="ARBA00022759"/>
    </source>
</evidence>
<keyword evidence="9" id="KW-0378">Hydrolase</keyword>
<gene>
    <name evidence="22" type="ORF">EEDITHA_LOCUS12593</name>
</gene>
<protein>
    <recommendedName>
        <fullName evidence="24">Retrovirus-related Pol polyprotein from transposon TNT 1-94</fullName>
    </recommendedName>
</protein>
<evidence type="ECO:0000256" key="4">
    <source>
        <dbReference type="ARBA" id="ARBA00022722"/>
    </source>
</evidence>
<keyword evidence="13" id="KW-0695">RNA-directed DNA polymerase</keyword>
<evidence type="ECO:0000256" key="2">
    <source>
        <dbReference type="ARBA" id="ARBA00022612"/>
    </source>
</evidence>
<dbReference type="PROSITE" id="PS50994">
    <property type="entry name" value="INTEGRASE"/>
    <property type="match status" value="1"/>
</dbReference>
<evidence type="ECO:0000256" key="14">
    <source>
        <dbReference type="ARBA" id="ARBA00022932"/>
    </source>
</evidence>
<dbReference type="GO" id="GO:0015074">
    <property type="term" value="P:DNA integration"/>
    <property type="evidence" value="ECO:0007669"/>
    <property type="project" value="UniProtKB-KW"/>
</dbReference>
<feature type="compositionally biased region" description="Acidic residues" evidence="19">
    <location>
        <begin position="746"/>
        <end position="760"/>
    </location>
</feature>
<dbReference type="InterPro" id="IPR039537">
    <property type="entry name" value="Retrotran_Ty1/copia-like"/>
</dbReference>
<evidence type="ECO:0000256" key="11">
    <source>
        <dbReference type="ARBA" id="ARBA00022842"/>
    </source>
</evidence>
<keyword evidence="3" id="KW-0645">Protease</keyword>
<keyword evidence="10" id="KW-0067">ATP-binding</keyword>
<evidence type="ECO:0000256" key="7">
    <source>
        <dbReference type="ARBA" id="ARBA00022750"/>
    </source>
</evidence>
<keyword evidence="11" id="KW-0460">Magnesium</keyword>
<keyword evidence="2" id="KW-1188">Viral release from host cell</keyword>
<dbReference type="InterPro" id="IPR013103">
    <property type="entry name" value="RVT_2"/>
</dbReference>
<evidence type="ECO:0000256" key="5">
    <source>
        <dbReference type="ARBA" id="ARBA00022723"/>
    </source>
</evidence>
<dbReference type="Gene3D" id="4.10.60.10">
    <property type="entry name" value="Zinc finger, CCHC-type"/>
    <property type="match status" value="1"/>
</dbReference>
<dbReference type="InterPro" id="IPR012337">
    <property type="entry name" value="RNaseH-like_sf"/>
</dbReference>
<keyword evidence="14" id="KW-0808">Transferase</keyword>
<keyword evidence="6" id="KW-0547">Nucleotide-binding</keyword>
<keyword evidence="8" id="KW-0255">Endonuclease</keyword>
<keyword evidence="15" id="KW-0917">Virion maturation</keyword>
<feature type="domain" description="Integrase catalytic" evidence="21">
    <location>
        <begin position="454"/>
        <end position="631"/>
    </location>
</feature>
<dbReference type="CDD" id="cd09272">
    <property type="entry name" value="RNase_HI_RT_Ty1"/>
    <property type="match status" value="1"/>
</dbReference>
<dbReference type="InterPro" id="IPR043502">
    <property type="entry name" value="DNA/RNA_pol_sf"/>
</dbReference>
<evidence type="ECO:0000313" key="23">
    <source>
        <dbReference type="Proteomes" id="UP001153954"/>
    </source>
</evidence>
<evidence type="ECO:0000256" key="16">
    <source>
        <dbReference type="ARBA" id="ARBA00023172"/>
    </source>
</evidence>
<dbReference type="Pfam" id="PF00098">
    <property type="entry name" value="zf-CCHC"/>
    <property type="match status" value="1"/>
</dbReference>
<dbReference type="PROSITE" id="PS50158">
    <property type="entry name" value="ZF_CCHC"/>
    <property type="match status" value="1"/>
</dbReference>
<dbReference type="Gene3D" id="3.30.420.10">
    <property type="entry name" value="Ribonuclease H-like superfamily/Ribonuclease H"/>
    <property type="match status" value="1"/>
</dbReference>
<dbReference type="InterPro" id="IPR036875">
    <property type="entry name" value="Znf_CCHC_sf"/>
</dbReference>
<evidence type="ECO:0000256" key="13">
    <source>
        <dbReference type="ARBA" id="ARBA00022918"/>
    </source>
</evidence>
<dbReference type="GO" id="GO:0003964">
    <property type="term" value="F:RNA-directed DNA polymerase activity"/>
    <property type="evidence" value="ECO:0007669"/>
    <property type="project" value="UniProtKB-KW"/>
</dbReference>
<keyword evidence="4" id="KW-0540">Nuclease</keyword>
<dbReference type="GO" id="GO:0006310">
    <property type="term" value="P:DNA recombination"/>
    <property type="evidence" value="ECO:0007669"/>
    <property type="project" value="UniProtKB-KW"/>
</dbReference>
<evidence type="ECO:0000256" key="3">
    <source>
        <dbReference type="ARBA" id="ARBA00022670"/>
    </source>
</evidence>
<keyword evidence="7" id="KW-0064">Aspartyl protease</keyword>
<dbReference type="InterPro" id="IPR025724">
    <property type="entry name" value="GAG-pre-integrase_dom"/>
</dbReference>
<dbReference type="InterPro" id="IPR001878">
    <property type="entry name" value="Znf_CCHC"/>
</dbReference>
<keyword evidence="18" id="KW-0863">Zinc-finger</keyword>
<evidence type="ECO:0000256" key="10">
    <source>
        <dbReference type="ARBA" id="ARBA00022840"/>
    </source>
</evidence>
<keyword evidence="16" id="KW-0233">DNA recombination</keyword>
<comment type="caution">
    <text evidence="22">The sequence shown here is derived from an EMBL/GenBank/DDBJ whole genome shotgun (WGS) entry which is preliminary data.</text>
</comment>
<dbReference type="GO" id="GO:0004519">
    <property type="term" value="F:endonuclease activity"/>
    <property type="evidence" value="ECO:0007669"/>
    <property type="project" value="UniProtKB-KW"/>
</dbReference>
<feature type="compositionally biased region" description="Polar residues" evidence="19">
    <location>
        <begin position="761"/>
        <end position="770"/>
    </location>
</feature>
<evidence type="ECO:0000256" key="19">
    <source>
        <dbReference type="SAM" id="MobiDB-lite"/>
    </source>
</evidence>
<keyword evidence="23" id="KW-1185">Reference proteome</keyword>
<dbReference type="SUPFAM" id="SSF56672">
    <property type="entry name" value="DNA/RNA polymerases"/>
    <property type="match status" value="1"/>
</dbReference>
<dbReference type="Pfam" id="PF22936">
    <property type="entry name" value="Pol_BBD"/>
    <property type="match status" value="1"/>
</dbReference>
<dbReference type="GO" id="GO:0005524">
    <property type="term" value="F:ATP binding"/>
    <property type="evidence" value="ECO:0007669"/>
    <property type="project" value="UniProtKB-KW"/>
</dbReference>
<evidence type="ECO:0000256" key="6">
    <source>
        <dbReference type="ARBA" id="ARBA00022741"/>
    </source>
</evidence>
<keyword evidence="14" id="KW-0239">DNA-directed DNA polymerase</keyword>
<dbReference type="Pfam" id="PF13976">
    <property type="entry name" value="gag_pre-integrs"/>
    <property type="match status" value="1"/>
</dbReference>
<evidence type="ECO:0000256" key="17">
    <source>
        <dbReference type="ARBA" id="ARBA00023268"/>
    </source>
</evidence>